<dbReference type="Pfam" id="PF01544">
    <property type="entry name" value="CorA"/>
    <property type="match status" value="1"/>
</dbReference>
<evidence type="ECO:0000256" key="1">
    <source>
        <dbReference type="ARBA" id="ARBA00004651"/>
    </source>
</evidence>
<dbReference type="SUPFAM" id="SSF144083">
    <property type="entry name" value="Magnesium transport protein CorA, transmembrane region"/>
    <property type="match status" value="1"/>
</dbReference>
<dbReference type="EMBL" id="CP133461">
    <property type="protein sequence ID" value="WMV77764.1"/>
    <property type="molecule type" value="Genomic_DNA"/>
</dbReference>
<reference evidence="6 7" key="1">
    <citation type="submission" date="2023-08" db="EMBL/GenBank/DDBJ databases">
        <title>Complete genome sequence of Geobacillus thermodenitrificans K1041, a genetically tractable strain representative of the genus Geobacillus.</title>
        <authorList>
            <person name="Kani S."/>
            <person name="Suzuki H."/>
        </authorList>
    </citation>
    <scope>NUCLEOTIDE SEQUENCE [LARGE SCALE GENOMIC DNA]</scope>
    <source>
        <strain evidence="6 7">K1041</strain>
    </source>
</reference>
<accession>A0ABY9QFV7</accession>
<evidence type="ECO:0000256" key="2">
    <source>
        <dbReference type="ARBA" id="ARBA00022692"/>
    </source>
</evidence>
<dbReference type="InterPro" id="IPR045863">
    <property type="entry name" value="CorA_TM1_TM2"/>
</dbReference>
<dbReference type="Gene3D" id="1.20.58.340">
    <property type="entry name" value="Magnesium transport protein CorA, transmembrane region"/>
    <property type="match status" value="1"/>
</dbReference>
<keyword evidence="7" id="KW-1185">Reference proteome</keyword>
<keyword evidence="2 5" id="KW-0812">Transmembrane</keyword>
<dbReference type="PANTHER" id="PTHR46494:SF1">
    <property type="entry name" value="CORA FAMILY METAL ION TRANSPORTER (EUROFUNG)"/>
    <property type="match status" value="1"/>
</dbReference>
<evidence type="ECO:0000256" key="5">
    <source>
        <dbReference type="SAM" id="Phobius"/>
    </source>
</evidence>
<evidence type="ECO:0000256" key="4">
    <source>
        <dbReference type="ARBA" id="ARBA00023136"/>
    </source>
</evidence>
<sequence length="141" mass="15978">MNAETNPYIDEVASRFACVPAALDAFKESLSAIFDLQLSLKSDHMNVIMKTVTLVSVMFLPMTFIVDVYGMNFTFMPELKWRYGYLFALLLMAAVAALIVLYFKRNGWWGEIERKIGVFPQIWAFARPFGQVGAYDGSVNP</sequence>
<keyword evidence="4 5" id="KW-0472">Membrane</keyword>
<organism evidence="6 7">
    <name type="scientific">Geobacillus thermodenitrificans</name>
    <dbReference type="NCBI Taxonomy" id="33940"/>
    <lineage>
        <taxon>Bacteria</taxon>
        <taxon>Bacillati</taxon>
        <taxon>Bacillota</taxon>
        <taxon>Bacilli</taxon>
        <taxon>Bacillales</taxon>
        <taxon>Anoxybacillaceae</taxon>
        <taxon>Geobacillus</taxon>
    </lineage>
</organism>
<comment type="subcellular location">
    <subcellularLocation>
        <location evidence="1">Cell membrane</location>
        <topology evidence="1">Multi-pass membrane protein</topology>
    </subcellularLocation>
</comment>
<dbReference type="InterPro" id="IPR002523">
    <property type="entry name" value="MgTranspt_CorA/ZnTranspt_ZntB"/>
</dbReference>
<dbReference type="Proteomes" id="UP001297580">
    <property type="component" value="Chromosome"/>
</dbReference>
<name>A0ABY9QFV7_GEOTD</name>
<evidence type="ECO:0000256" key="3">
    <source>
        <dbReference type="ARBA" id="ARBA00022989"/>
    </source>
</evidence>
<protein>
    <submittedName>
        <fullName evidence="6">CorA family divalent cation transporter</fullName>
    </submittedName>
</protein>
<keyword evidence="3 5" id="KW-1133">Transmembrane helix</keyword>
<dbReference type="PANTHER" id="PTHR46494">
    <property type="entry name" value="CORA FAMILY METAL ION TRANSPORTER (EUROFUNG)"/>
    <property type="match status" value="1"/>
</dbReference>
<feature type="transmembrane region" description="Helical" evidence="5">
    <location>
        <begin position="47"/>
        <end position="71"/>
    </location>
</feature>
<feature type="transmembrane region" description="Helical" evidence="5">
    <location>
        <begin position="83"/>
        <end position="103"/>
    </location>
</feature>
<proteinExistence type="predicted"/>
<evidence type="ECO:0000313" key="7">
    <source>
        <dbReference type="Proteomes" id="UP001297580"/>
    </source>
</evidence>
<gene>
    <name evidence="6" type="ORF">HSX42_08505</name>
</gene>
<evidence type="ECO:0000313" key="6">
    <source>
        <dbReference type="EMBL" id="WMV77764.1"/>
    </source>
</evidence>